<proteinExistence type="predicted"/>
<name>A0AC60P5M9_IXOPE</name>
<reference evidence="1 2" key="1">
    <citation type="journal article" date="2020" name="Cell">
        <title>Large-Scale Comparative Analyses of Tick Genomes Elucidate Their Genetic Diversity and Vector Capacities.</title>
        <authorList>
            <consortium name="Tick Genome and Microbiome Consortium (TIGMIC)"/>
            <person name="Jia N."/>
            <person name="Wang J."/>
            <person name="Shi W."/>
            <person name="Du L."/>
            <person name="Sun Y."/>
            <person name="Zhan W."/>
            <person name="Jiang J.F."/>
            <person name="Wang Q."/>
            <person name="Zhang B."/>
            <person name="Ji P."/>
            <person name="Bell-Sakyi L."/>
            <person name="Cui X.M."/>
            <person name="Yuan T.T."/>
            <person name="Jiang B.G."/>
            <person name="Yang W.F."/>
            <person name="Lam T.T."/>
            <person name="Chang Q.C."/>
            <person name="Ding S.J."/>
            <person name="Wang X.J."/>
            <person name="Zhu J.G."/>
            <person name="Ruan X.D."/>
            <person name="Zhao L."/>
            <person name="Wei J.T."/>
            <person name="Ye R.Z."/>
            <person name="Que T.C."/>
            <person name="Du C.H."/>
            <person name="Zhou Y.H."/>
            <person name="Cheng J.X."/>
            <person name="Dai P.F."/>
            <person name="Guo W.B."/>
            <person name="Han X.H."/>
            <person name="Huang E.J."/>
            <person name="Li L.F."/>
            <person name="Wei W."/>
            <person name="Gao Y.C."/>
            <person name="Liu J.Z."/>
            <person name="Shao H.Z."/>
            <person name="Wang X."/>
            <person name="Wang C.C."/>
            <person name="Yang T.C."/>
            <person name="Huo Q.B."/>
            <person name="Li W."/>
            <person name="Chen H.Y."/>
            <person name="Chen S.E."/>
            <person name="Zhou L.G."/>
            <person name="Ni X.B."/>
            <person name="Tian J.H."/>
            <person name="Sheng Y."/>
            <person name="Liu T."/>
            <person name="Pan Y.S."/>
            <person name="Xia L.Y."/>
            <person name="Li J."/>
            <person name="Zhao F."/>
            <person name="Cao W.C."/>
        </authorList>
    </citation>
    <scope>NUCLEOTIDE SEQUENCE [LARGE SCALE GENOMIC DNA]</scope>
    <source>
        <strain evidence="1">Iper-2018</strain>
    </source>
</reference>
<protein>
    <submittedName>
        <fullName evidence="1">Uncharacterized protein</fullName>
    </submittedName>
</protein>
<keyword evidence="2" id="KW-1185">Reference proteome</keyword>
<dbReference type="EMBL" id="JABSTQ010011155">
    <property type="protein sequence ID" value="KAG0414686.1"/>
    <property type="molecule type" value="Genomic_DNA"/>
</dbReference>
<dbReference type="Proteomes" id="UP000805193">
    <property type="component" value="Unassembled WGS sequence"/>
</dbReference>
<comment type="caution">
    <text evidence="1">The sequence shown here is derived from an EMBL/GenBank/DDBJ whole genome shotgun (WGS) entry which is preliminary data.</text>
</comment>
<sequence length="437" mass="48998">MVLFRSKRRRFYLAQPLPPSSTRPFSPIRSPLLLINWRQPSPNQIPAANERLQTTLQEPFHLFPGSLDHRPATNDVGLEKKDQLPSCVAGNLAAHKHHELVAACALPQLMEESWLPSDVVSRARLILDHCPGNSVGSIMFKGVSIIRQHVADYISERDGVQANMNDVFLCSGVFHGATLVMNVLKECMNGKPPGAMTCMPQYVAFHHFFDEFGFQKVFEHNIYTEHAPFHSFRKVMHKMGDPWSKTQLITFNSLSKGIMAEDGLQCGYFEIVNLNGDDKKRLLKAVVELLPSTLSQVALDCLVKPPQPGDPSYDLYIKEKNTILESLKNRAELVQNTLNSIEGFYCSQIQGAMCAFPRVSLPQKAIDKAKSLGQEPSYFYASQLLEKKGVCVTPGSAFGQLPGTCHFRVTILPPMAKLLDMLGRIKDFHEELTDQYK</sequence>
<evidence type="ECO:0000313" key="1">
    <source>
        <dbReference type="EMBL" id="KAG0414686.1"/>
    </source>
</evidence>
<evidence type="ECO:0000313" key="2">
    <source>
        <dbReference type="Proteomes" id="UP000805193"/>
    </source>
</evidence>
<gene>
    <name evidence="1" type="ORF">HPB47_008133</name>
</gene>
<accession>A0AC60P5M9</accession>
<organism evidence="1 2">
    <name type="scientific">Ixodes persulcatus</name>
    <name type="common">Taiga tick</name>
    <dbReference type="NCBI Taxonomy" id="34615"/>
    <lineage>
        <taxon>Eukaryota</taxon>
        <taxon>Metazoa</taxon>
        <taxon>Ecdysozoa</taxon>
        <taxon>Arthropoda</taxon>
        <taxon>Chelicerata</taxon>
        <taxon>Arachnida</taxon>
        <taxon>Acari</taxon>
        <taxon>Parasitiformes</taxon>
        <taxon>Ixodida</taxon>
        <taxon>Ixodoidea</taxon>
        <taxon>Ixodidae</taxon>
        <taxon>Ixodinae</taxon>
        <taxon>Ixodes</taxon>
    </lineage>
</organism>